<feature type="transmembrane region" description="Helical" evidence="4">
    <location>
        <begin position="308"/>
        <end position="335"/>
    </location>
</feature>
<evidence type="ECO:0000256" key="1">
    <source>
        <dbReference type="ARBA" id="ARBA00006464"/>
    </source>
</evidence>
<dbReference type="EMBL" id="FQUP01000001">
    <property type="protein sequence ID" value="SHE99621.1"/>
    <property type="molecule type" value="Genomic_DNA"/>
</dbReference>
<protein>
    <submittedName>
        <fullName evidence="6">Sugar transferase involved in LPS biosynthesis (Colanic, teichoic acid)</fullName>
    </submittedName>
</protein>
<reference evidence="6 7" key="1">
    <citation type="submission" date="2016-11" db="EMBL/GenBank/DDBJ databases">
        <authorList>
            <person name="Jaros S."/>
            <person name="Januszkiewicz K."/>
            <person name="Wedrychowicz H."/>
        </authorList>
    </citation>
    <scope>NUCLEOTIDE SEQUENCE [LARGE SCALE GENOMIC DNA]</scope>
    <source>
        <strain evidence="6 7">DSM 19436</strain>
    </source>
</reference>
<feature type="transmembrane region" description="Helical" evidence="4">
    <location>
        <begin position="141"/>
        <end position="158"/>
    </location>
</feature>
<dbReference type="AlphaFoldDB" id="A0A1M4Y1J4"/>
<feature type="domain" description="Bacterial sugar transferase" evidence="5">
    <location>
        <begin position="306"/>
        <end position="499"/>
    </location>
</feature>
<dbReference type="Proteomes" id="UP000184485">
    <property type="component" value="Unassembled WGS sequence"/>
</dbReference>
<feature type="transmembrane region" description="Helical" evidence="4">
    <location>
        <begin position="164"/>
        <end position="184"/>
    </location>
</feature>
<organism evidence="6 7">
    <name type="scientific">Kaistia soli DSM 19436</name>
    <dbReference type="NCBI Taxonomy" id="1122133"/>
    <lineage>
        <taxon>Bacteria</taxon>
        <taxon>Pseudomonadati</taxon>
        <taxon>Pseudomonadota</taxon>
        <taxon>Alphaproteobacteria</taxon>
        <taxon>Hyphomicrobiales</taxon>
        <taxon>Kaistiaceae</taxon>
        <taxon>Kaistia</taxon>
    </lineage>
</organism>
<dbReference type="GO" id="GO:0016780">
    <property type="term" value="F:phosphotransferase activity, for other substituted phosphate groups"/>
    <property type="evidence" value="ECO:0007669"/>
    <property type="project" value="TreeGrafter"/>
</dbReference>
<feature type="region of interest" description="Disordered" evidence="3">
    <location>
        <begin position="1"/>
        <end position="26"/>
    </location>
</feature>
<sequence>MSLSATAATEVDQAVTGAPVSPTPRSVHADLRMATDGIATRLDPSPSAIRSTVKEGVTRNRGLLASCGRTASRRIVALLMAAGDAAAYGAAYVLIMPFHLGASAMSFGLTGIAALVFYALERVYPGYRLYGHELIRRKATASLKTALVVVSAAFALTGDWRQASLLAAFLVAGLILQLFTHGIARQICCQIGVWGERAAIIADPLMAERLMSYFRRHWQYGIRPELVELSGLQGSDTEQRRIALVTGASGPGSEALAAMRREFAEVVLLADTPNLRLSGLQPADFNGEIGLRLASGEKRPSVGPARRALDLAIALPAALLVAPIIAIAGAAIYAADPGAIFYWQKREGLGGKPVRVLKLRTMYQDAESRLEMLFDAEPDLRAEWLAHFKLREDPRILPIVGHILRSTSCDELPQLLNVIAGQMSLVGPRPFPEYHLLAMNAEFRHKRRSVVPGLTGLWQISERSNADIELQRQLDEFYIDNRSIWLDLHIIISTIPAVLRRGGAY</sequence>
<evidence type="ECO:0000256" key="4">
    <source>
        <dbReference type="SAM" id="Phobius"/>
    </source>
</evidence>
<keyword evidence="4" id="KW-1133">Transmembrane helix</keyword>
<keyword evidence="6" id="KW-0808">Transferase</keyword>
<dbReference type="PANTHER" id="PTHR30576">
    <property type="entry name" value="COLANIC BIOSYNTHESIS UDP-GLUCOSE LIPID CARRIER TRANSFERASE"/>
    <property type="match status" value="1"/>
</dbReference>
<evidence type="ECO:0000256" key="3">
    <source>
        <dbReference type="SAM" id="MobiDB-lite"/>
    </source>
</evidence>
<keyword evidence="4" id="KW-0812">Transmembrane</keyword>
<dbReference type="GO" id="GO:0000271">
    <property type="term" value="P:polysaccharide biosynthetic process"/>
    <property type="evidence" value="ECO:0007669"/>
    <property type="project" value="UniProtKB-KW"/>
</dbReference>
<evidence type="ECO:0000313" key="6">
    <source>
        <dbReference type="EMBL" id="SHE99621.1"/>
    </source>
</evidence>
<name>A0A1M4Y1J4_9HYPH</name>
<dbReference type="InterPro" id="IPR003362">
    <property type="entry name" value="Bact_transf"/>
</dbReference>
<feature type="transmembrane region" description="Helical" evidence="4">
    <location>
        <begin position="101"/>
        <end position="120"/>
    </location>
</feature>
<proteinExistence type="inferred from homology"/>
<accession>A0A1M4Y1J4</accession>
<keyword evidence="2" id="KW-0270">Exopolysaccharide synthesis</keyword>
<dbReference type="PANTHER" id="PTHR30576:SF0">
    <property type="entry name" value="UNDECAPRENYL-PHOSPHATE N-ACETYLGALACTOSAMINYL 1-PHOSPHATE TRANSFERASE-RELATED"/>
    <property type="match status" value="1"/>
</dbReference>
<gene>
    <name evidence="6" type="ORF">SAMN02745157_1398</name>
</gene>
<keyword evidence="4" id="KW-0472">Membrane</keyword>
<comment type="similarity">
    <text evidence="1">Belongs to the bacterial sugar transferase family.</text>
</comment>
<feature type="transmembrane region" description="Helical" evidence="4">
    <location>
        <begin position="75"/>
        <end position="95"/>
    </location>
</feature>
<dbReference type="Pfam" id="PF02397">
    <property type="entry name" value="Bac_transf"/>
    <property type="match status" value="1"/>
</dbReference>
<evidence type="ECO:0000313" key="7">
    <source>
        <dbReference type="Proteomes" id="UP000184485"/>
    </source>
</evidence>
<evidence type="ECO:0000256" key="2">
    <source>
        <dbReference type="ARBA" id="ARBA00023169"/>
    </source>
</evidence>
<evidence type="ECO:0000259" key="5">
    <source>
        <dbReference type="Pfam" id="PF02397"/>
    </source>
</evidence>
<keyword evidence="7" id="KW-1185">Reference proteome</keyword>
<dbReference type="STRING" id="1122133.SAMN02745157_1398"/>